<reference evidence="1" key="2">
    <citation type="journal article" date="2015" name="Data Brief">
        <title>Shoot transcriptome of the giant reed, Arundo donax.</title>
        <authorList>
            <person name="Barrero R.A."/>
            <person name="Guerrero F.D."/>
            <person name="Moolhuijzen P."/>
            <person name="Goolsby J.A."/>
            <person name="Tidwell J."/>
            <person name="Bellgard S.E."/>
            <person name="Bellgard M.I."/>
        </authorList>
    </citation>
    <scope>NUCLEOTIDE SEQUENCE</scope>
    <source>
        <tissue evidence="1">Shoot tissue taken approximately 20 cm above the soil surface</tissue>
    </source>
</reference>
<proteinExistence type="predicted"/>
<reference evidence="1" key="1">
    <citation type="submission" date="2014-09" db="EMBL/GenBank/DDBJ databases">
        <authorList>
            <person name="Magalhaes I.L.F."/>
            <person name="Oliveira U."/>
            <person name="Santos F.R."/>
            <person name="Vidigal T.H.D.A."/>
            <person name="Brescovit A.D."/>
            <person name="Santos A.J."/>
        </authorList>
    </citation>
    <scope>NUCLEOTIDE SEQUENCE</scope>
    <source>
        <tissue evidence="1">Shoot tissue taken approximately 20 cm above the soil surface</tissue>
    </source>
</reference>
<evidence type="ECO:0000313" key="1">
    <source>
        <dbReference type="EMBL" id="JAD19376.1"/>
    </source>
</evidence>
<name>A0A0A8XZR2_ARUDO</name>
<sequence>MNCALPRRLKPSRGHERSLGKCYTIRWCFVFSWRFFTPSCSFFVDWQISHGR</sequence>
<protein>
    <submittedName>
        <fullName evidence="1">Uncharacterized protein</fullName>
    </submittedName>
</protein>
<dbReference type="AlphaFoldDB" id="A0A0A8XZR2"/>
<accession>A0A0A8XZR2</accession>
<organism evidence="1">
    <name type="scientific">Arundo donax</name>
    <name type="common">Giant reed</name>
    <name type="synonym">Donax arundinaceus</name>
    <dbReference type="NCBI Taxonomy" id="35708"/>
    <lineage>
        <taxon>Eukaryota</taxon>
        <taxon>Viridiplantae</taxon>
        <taxon>Streptophyta</taxon>
        <taxon>Embryophyta</taxon>
        <taxon>Tracheophyta</taxon>
        <taxon>Spermatophyta</taxon>
        <taxon>Magnoliopsida</taxon>
        <taxon>Liliopsida</taxon>
        <taxon>Poales</taxon>
        <taxon>Poaceae</taxon>
        <taxon>PACMAD clade</taxon>
        <taxon>Arundinoideae</taxon>
        <taxon>Arundineae</taxon>
        <taxon>Arundo</taxon>
    </lineage>
</organism>
<dbReference type="EMBL" id="GBRH01278519">
    <property type="protein sequence ID" value="JAD19376.1"/>
    <property type="molecule type" value="Transcribed_RNA"/>
</dbReference>